<evidence type="ECO:0000259" key="5">
    <source>
        <dbReference type="Pfam" id="PF10475"/>
    </source>
</evidence>
<keyword evidence="3" id="KW-0175">Coiled coil</keyword>
<dbReference type="GO" id="GO:0000149">
    <property type="term" value="F:SNARE binding"/>
    <property type="evidence" value="ECO:0007669"/>
    <property type="project" value="TreeGrafter"/>
</dbReference>
<dbReference type="GO" id="GO:0005829">
    <property type="term" value="C:cytosol"/>
    <property type="evidence" value="ECO:0007669"/>
    <property type="project" value="GOC"/>
</dbReference>
<dbReference type="PANTHER" id="PTHR13258">
    <property type="entry name" value="SYNDETIN"/>
    <property type="match status" value="1"/>
</dbReference>
<dbReference type="Pfam" id="PF10475">
    <property type="entry name" value="Vps54_N"/>
    <property type="match status" value="1"/>
</dbReference>
<feature type="non-terminal residue" evidence="6">
    <location>
        <position position="1"/>
    </location>
</feature>
<comment type="caution">
    <text evidence="6">The sequence shown here is derived from an EMBL/GenBank/DDBJ whole genome shotgun (WGS) entry which is preliminary data.</text>
</comment>
<evidence type="ECO:0000313" key="6">
    <source>
        <dbReference type="EMBL" id="CAF4354569.1"/>
    </source>
</evidence>
<organism evidence="6 7">
    <name type="scientific">Rotaria magnacalcarata</name>
    <dbReference type="NCBI Taxonomy" id="392030"/>
    <lineage>
        <taxon>Eukaryota</taxon>
        <taxon>Metazoa</taxon>
        <taxon>Spiralia</taxon>
        <taxon>Gnathifera</taxon>
        <taxon>Rotifera</taxon>
        <taxon>Eurotatoria</taxon>
        <taxon>Bdelloidea</taxon>
        <taxon>Philodinida</taxon>
        <taxon>Philodinidae</taxon>
        <taxon>Rotaria</taxon>
    </lineage>
</organism>
<dbReference type="GO" id="GO:1990745">
    <property type="term" value="C:EARP complex"/>
    <property type="evidence" value="ECO:0007669"/>
    <property type="project" value="InterPro"/>
</dbReference>
<keyword evidence="1" id="KW-0813">Transport</keyword>
<feature type="region of interest" description="Disordered" evidence="4">
    <location>
        <begin position="490"/>
        <end position="509"/>
    </location>
</feature>
<evidence type="ECO:0000256" key="1">
    <source>
        <dbReference type="ARBA" id="ARBA00022448"/>
    </source>
</evidence>
<dbReference type="InterPro" id="IPR019515">
    <property type="entry name" value="VPS54_N"/>
</dbReference>
<accession>A0A8S2UN56</accession>
<dbReference type="Proteomes" id="UP000681720">
    <property type="component" value="Unassembled WGS sequence"/>
</dbReference>
<dbReference type="EMBL" id="CAJOBJ010046817">
    <property type="protein sequence ID" value="CAF4354569.1"/>
    <property type="molecule type" value="Genomic_DNA"/>
</dbReference>
<feature type="domain" description="Vacuolar protein sorting-associated protein 54 N-terminal" evidence="5">
    <location>
        <begin position="23"/>
        <end position="314"/>
    </location>
</feature>
<evidence type="ECO:0000256" key="3">
    <source>
        <dbReference type="ARBA" id="ARBA00023054"/>
    </source>
</evidence>
<keyword evidence="2" id="KW-0653">Protein transport</keyword>
<dbReference type="GO" id="GO:0015031">
    <property type="term" value="P:protein transport"/>
    <property type="evidence" value="ECO:0007669"/>
    <property type="project" value="UniProtKB-KW"/>
</dbReference>
<dbReference type="GO" id="GO:0042147">
    <property type="term" value="P:retrograde transport, endosome to Golgi"/>
    <property type="evidence" value="ECO:0007669"/>
    <property type="project" value="InterPro"/>
</dbReference>
<evidence type="ECO:0000313" key="7">
    <source>
        <dbReference type="Proteomes" id="UP000681720"/>
    </source>
</evidence>
<evidence type="ECO:0000256" key="2">
    <source>
        <dbReference type="ARBA" id="ARBA00022927"/>
    </source>
</evidence>
<gene>
    <name evidence="6" type="ORF">GIL414_LOCUS28121</name>
</gene>
<name>A0A8S2UN56_9BILA</name>
<protein>
    <recommendedName>
        <fullName evidence="5">Vacuolar protein sorting-associated protein 54 N-terminal domain-containing protein</fullName>
    </recommendedName>
</protein>
<evidence type="ECO:0000256" key="4">
    <source>
        <dbReference type="SAM" id="MobiDB-lite"/>
    </source>
</evidence>
<dbReference type="GO" id="GO:0032456">
    <property type="term" value="P:endocytic recycling"/>
    <property type="evidence" value="ECO:0007669"/>
    <property type="project" value="InterPro"/>
</dbReference>
<sequence>MFDSFKDQGFLSISEKADRETLSTIENNYYIEDDFDAKEYELQKLLSSQAGNPFLNLSDVTTRRDCLANQLEVVTKRVSKLILENSSSYTAELQRVTVLTSALEGSIETCHRARRLGENFTKEKHIEFYCLIRNAMRKQQWINVLRNIEKLKKLHSIDQELKEMVKHEDFVGAIQLCRQCGNTVLHYKEYTCIGDLSTKLQDTLDFIEESIDVTLAKLCLNFNPHTYQRLLNAYRVLGKSLTFMDQLQMHFVNVVQTRTLDILLKTVGTHNDQNLSSYIDLSKIIPEESFYSCLHELNVCFWQIIKSYKLIWLWHEKNPASIEATQGDRPEPSQEFLIQKLEGGSSRLWHEIQQKMKTFILENNMTTFKFEAFIQVLKVINRLMEIGEQFCQSDSSILQEAMRRQSVVYFRSYHNGRLDELKMFLENETWQRCPVKSTFHITQLHEFRFLRETPSFGSDLATSTSFNQKSDLDLFDRYLYTEREHPFDLDQTQAGLSSSPSQYSETNSL</sequence>
<dbReference type="InterPro" id="IPR040047">
    <property type="entry name" value="VPS50"/>
</dbReference>
<reference evidence="6" key="1">
    <citation type="submission" date="2021-02" db="EMBL/GenBank/DDBJ databases">
        <authorList>
            <person name="Nowell W R."/>
        </authorList>
    </citation>
    <scope>NUCLEOTIDE SEQUENCE</scope>
</reference>
<dbReference type="AlphaFoldDB" id="A0A8S2UN56"/>
<dbReference type="PANTHER" id="PTHR13258:SF0">
    <property type="entry name" value="SYNDETIN"/>
    <property type="match status" value="1"/>
</dbReference>
<proteinExistence type="predicted"/>